<dbReference type="EMBL" id="JAERRF010000032">
    <property type="protein sequence ID" value="MBL1101724.1"/>
    <property type="molecule type" value="Genomic_DNA"/>
</dbReference>
<evidence type="ECO:0000313" key="2">
    <source>
        <dbReference type="EMBL" id="MBL1101724.1"/>
    </source>
</evidence>
<sequence>MRVEIVSFGYGHSPAPEAHLVLDLRQHFRDPHVNPALRAMTAEDRAVRRAVLGTAGIRSLLRSTVRLVRAFDRGPSGEVRPGVTRGQLSCVRMFYQCAGW</sequence>
<accession>A0ABS1NNW7</accession>
<dbReference type="RefSeq" id="WP_201881472.1">
    <property type="nucleotide sequence ID" value="NZ_JAERRF010000032.1"/>
</dbReference>
<keyword evidence="3" id="KW-1185">Reference proteome</keyword>
<evidence type="ECO:0000259" key="1">
    <source>
        <dbReference type="Pfam" id="PF22740"/>
    </source>
</evidence>
<feature type="domain" description="RapZ C-terminal" evidence="1">
    <location>
        <begin position="1"/>
        <end position="70"/>
    </location>
</feature>
<evidence type="ECO:0000313" key="3">
    <source>
        <dbReference type="Proteomes" id="UP000634229"/>
    </source>
</evidence>
<reference evidence="2 3" key="1">
    <citation type="submission" date="2021-01" db="EMBL/GenBank/DDBJ databases">
        <title>WGS of actinomycetes isolated from Thailand.</title>
        <authorList>
            <person name="Thawai C."/>
        </authorList>
    </citation>
    <scope>NUCLEOTIDE SEQUENCE [LARGE SCALE GENOMIC DNA]</scope>
    <source>
        <strain evidence="2 3">CA1R205</strain>
    </source>
</reference>
<comment type="caution">
    <text evidence="2">The sequence shown here is derived from an EMBL/GenBank/DDBJ whole genome shotgun (WGS) entry which is preliminary data.</text>
</comment>
<dbReference type="InterPro" id="IPR053931">
    <property type="entry name" value="RapZ_C"/>
</dbReference>
<name>A0ABS1NNW7_9ACTN</name>
<dbReference type="Pfam" id="PF22740">
    <property type="entry name" value="PapZ_C"/>
    <property type="match status" value="1"/>
</dbReference>
<proteinExistence type="predicted"/>
<dbReference type="Proteomes" id="UP000634229">
    <property type="component" value="Unassembled WGS sequence"/>
</dbReference>
<gene>
    <name evidence="2" type="ORF">JK363_34775</name>
</gene>
<protein>
    <submittedName>
        <fullName evidence="2">ATPase</fullName>
    </submittedName>
</protein>
<organism evidence="2 3">
    <name type="scientific">Streptomyces coffeae</name>
    <dbReference type="NCBI Taxonomy" id="621382"/>
    <lineage>
        <taxon>Bacteria</taxon>
        <taxon>Bacillati</taxon>
        <taxon>Actinomycetota</taxon>
        <taxon>Actinomycetes</taxon>
        <taxon>Kitasatosporales</taxon>
        <taxon>Streptomycetaceae</taxon>
        <taxon>Streptomyces</taxon>
    </lineage>
</organism>